<dbReference type="Proteomes" id="UP001153714">
    <property type="component" value="Chromosome 11"/>
</dbReference>
<dbReference type="AlphaFoldDB" id="A0A9N9QUJ1"/>
<organism evidence="1 2">
    <name type="scientific">Diatraea saccharalis</name>
    <name type="common">sugarcane borer</name>
    <dbReference type="NCBI Taxonomy" id="40085"/>
    <lineage>
        <taxon>Eukaryota</taxon>
        <taxon>Metazoa</taxon>
        <taxon>Ecdysozoa</taxon>
        <taxon>Arthropoda</taxon>
        <taxon>Hexapoda</taxon>
        <taxon>Insecta</taxon>
        <taxon>Pterygota</taxon>
        <taxon>Neoptera</taxon>
        <taxon>Endopterygota</taxon>
        <taxon>Lepidoptera</taxon>
        <taxon>Glossata</taxon>
        <taxon>Ditrysia</taxon>
        <taxon>Pyraloidea</taxon>
        <taxon>Crambidae</taxon>
        <taxon>Crambinae</taxon>
        <taxon>Diatraea</taxon>
    </lineage>
</organism>
<dbReference type="EMBL" id="OU893342">
    <property type="protein sequence ID" value="CAG9783611.1"/>
    <property type="molecule type" value="Genomic_DNA"/>
</dbReference>
<protein>
    <submittedName>
        <fullName evidence="1">Uncharacterized protein</fullName>
    </submittedName>
</protein>
<name>A0A9N9QUJ1_9NEOP</name>
<evidence type="ECO:0000313" key="1">
    <source>
        <dbReference type="EMBL" id="CAG9783611.1"/>
    </source>
</evidence>
<dbReference type="PROSITE" id="PS51257">
    <property type="entry name" value="PROKAR_LIPOPROTEIN"/>
    <property type="match status" value="1"/>
</dbReference>
<gene>
    <name evidence="1" type="ORF">DIATSA_LOCUS1775</name>
</gene>
<evidence type="ECO:0000313" key="2">
    <source>
        <dbReference type="Proteomes" id="UP001153714"/>
    </source>
</evidence>
<reference evidence="1" key="1">
    <citation type="submission" date="2021-12" db="EMBL/GenBank/DDBJ databases">
        <authorList>
            <person name="King R."/>
        </authorList>
    </citation>
    <scope>NUCLEOTIDE SEQUENCE</scope>
</reference>
<reference evidence="1" key="2">
    <citation type="submission" date="2022-10" db="EMBL/GenBank/DDBJ databases">
        <authorList>
            <consortium name="ENA_rothamsted_submissions"/>
            <consortium name="culmorum"/>
            <person name="King R."/>
        </authorList>
    </citation>
    <scope>NUCLEOTIDE SEQUENCE</scope>
</reference>
<accession>A0A9N9QUJ1</accession>
<sequence>MKKRNNDYLMPNPTPHMFTSCEQTQKLCTLSSRGLCGISS</sequence>
<proteinExistence type="predicted"/>
<keyword evidence="2" id="KW-1185">Reference proteome</keyword>